<protein>
    <submittedName>
        <fullName evidence="1">Uncharacterized protein</fullName>
    </submittedName>
</protein>
<dbReference type="Proteomes" id="UP000095472">
    <property type="component" value="Chromosome"/>
</dbReference>
<reference evidence="1 2" key="1">
    <citation type="journal article" date="2016" name="Genome Announc.">
        <title>Draft Genome Sequence of the Thermotolerant Cyanobacterium Desertifilum sp. IPPAS B-1220.</title>
        <authorList>
            <person name="Mironov K.S."/>
            <person name="Sinetova M.A."/>
            <person name="Bolatkhan K."/>
            <person name="Zayadan B.K."/>
            <person name="Ustinova V.V."/>
            <person name="Kupriyanova E.V."/>
            <person name="Skrypnik A.N."/>
            <person name="Gogoleva N.E."/>
            <person name="Gogolev Y.V."/>
            <person name="Los D.A."/>
        </authorList>
    </citation>
    <scope>NUCLEOTIDE SEQUENCE [LARGE SCALE GENOMIC DNA]</scope>
    <source>
        <strain evidence="1 2">IPPAS B-1220</strain>
    </source>
</reference>
<accession>A0ACD5GXZ5</accession>
<name>A0ACD5GXZ5_9CYAN</name>
<sequence length="49" mass="5342">MGFIVALLNGAIAARKTRYLQKNNQSAIAPTSPPLPLPQPTQPEERERG</sequence>
<evidence type="ECO:0000313" key="2">
    <source>
        <dbReference type="Proteomes" id="UP000095472"/>
    </source>
</evidence>
<dbReference type="EMBL" id="CP182909">
    <property type="protein sequence ID" value="XPM65344.1"/>
    <property type="molecule type" value="Genomic_DNA"/>
</dbReference>
<gene>
    <name evidence="1" type="ORF">BH720_006350</name>
</gene>
<proteinExistence type="predicted"/>
<evidence type="ECO:0000313" key="1">
    <source>
        <dbReference type="EMBL" id="XPM65344.1"/>
    </source>
</evidence>
<organism evidence="1 2">
    <name type="scientific">Desertifilum tharense IPPAS B-1220</name>
    <dbReference type="NCBI Taxonomy" id="1781255"/>
    <lineage>
        <taxon>Bacteria</taxon>
        <taxon>Bacillati</taxon>
        <taxon>Cyanobacteriota</taxon>
        <taxon>Cyanophyceae</taxon>
        <taxon>Desertifilales</taxon>
        <taxon>Desertifilaceae</taxon>
        <taxon>Desertifilum</taxon>
    </lineage>
</organism>
<keyword evidence="2" id="KW-1185">Reference proteome</keyword>